<organism evidence="2 3">
    <name type="scientific">Burkholderia lata (strain ATCC 17760 / DSM 23089 / LMG 22485 / NCIMB 9086 / R18194 / 383)</name>
    <dbReference type="NCBI Taxonomy" id="482957"/>
    <lineage>
        <taxon>Bacteria</taxon>
        <taxon>Pseudomonadati</taxon>
        <taxon>Pseudomonadota</taxon>
        <taxon>Betaproteobacteria</taxon>
        <taxon>Burkholderiales</taxon>
        <taxon>Burkholderiaceae</taxon>
        <taxon>Burkholderia</taxon>
        <taxon>Burkholderia cepacia complex</taxon>
    </lineage>
</organism>
<name>A0A6P3AR51_BURL3</name>
<proteinExistence type="predicted"/>
<sequence length="392" mass="41858">MINPRYFAGCRSGSLGLPDATWRRYTRQRFRTLSSTRIRYLARATDAKSWVRHRSLPTAATGAMPSRANYPPPARILIRLPALVMTFMALTAHAAGPSDAWCRSGTIATIRQQALADSHAPGRPAAASLLAAYDRLKPALDAGCLGSAHGGSTGAPPLNQDAIAYAWPLNDASMYLVGAGDNAPEREPGGPASIDPLQPLLGDDMRPRPGLPRRLVEAISANMLQCAAHCISPSCKPTNVGIWSAYRSESAAYTRHPACAYDARLVQPNTNTCVGFDVGAFSAPHPSDDAGKLACDTQSSTSTARCPALVVLTRDHGLNTTRRFSPADGSALRDPSTACTVRSTDVDASGTHFALMGEGRDCFRSTTYSLIEEIHVVRDAQPVLVKRNSADF</sequence>
<gene>
    <name evidence="2" type="ORF">BLA18109_07992</name>
</gene>
<dbReference type="EMBL" id="CABVQH010000063">
    <property type="protein sequence ID" value="VWD49273.1"/>
    <property type="molecule type" value="Genomic_DNA"/>
</dbReference>
<protein>
    <submittedName>
        <fullName evidence="2">Uncharacterized protein</fullName>
    </submittedName>
</protein>
<reference evidence="2 3" key="1">
    <citation type="submission" date="2019-09" db="EMBL/GenBank/DDBJ databases">
        <authorList>
            <person name="Depoorter E."/>
        </authorList>
    </citation>
    <scope>NUCLEOTIDE SEQUENCE [LARGE SCALE GENOMIC DNA]</scope>
    <source>
        <strain evidence="2">R-18109</strain>
    </source>
</reference>
<feature type="region of interest" description="Disordered" evidence="1">
    <location>
        <begin position="181"/>
        <end position="202"/>
    </location>
</feature>
<evidence type="ECO:0000313" key="3">
    <source>
        <dbReference type="Proteomes" id="UP000494260"/>
    </source>
</evidence>
<evidence type="ECO:0000256" key="1">
    <source>
        <dbReference type="SAM" id="MobiDB-lite"/>
    </source>
</evidence>
<accession>A0A6P3AR51</accession>
<dbReference type="Proteomes" id="UP000494260">
    <property type="component" value="Unassembled WGS sequence"/>
</dbReference>
<evidence type="ECO:0000313" key="2">
    <source>
        <dbReference type="EMBL" id="VWD49273.1"/>
    </source>
</evidence>
<dbReference type="AlphaFoldDB" id="A0A6P3AR51"/>